<gene>
    <name evidence="4" type="ORF">IAC53_02715</name>
</gene>
<evidence type="ECO:0000256" key="3">
    <source>
        <dbReference type="ARBA" id="ARBA00023065"/>
    </source>
</evidence>
<dbReference type="InterPro" id="IPR036906">
    <property type="entry name" value="ATPase_V1_fsu_sf"/>
</dbReference>
<dbReference type="InterPro" id="IPR008218">
    <property type="entry name" value="ATPase_V1-cplx_f_g_su"/>
</dbReference>
<dbReference type="Pfam" id="PF01990">
    <property type="entry name" value="ATP-synt_F"/>
    <property type="match status" value="1"/>
</dbReference>
<proteinExistence type="inferred from homology"/>
<organism evidence="4 5">
    <name type="scientific">Candidatus Fimenecus excrementigallinarum</name>
    <dbReference type="NCBI Taxonomy" id="2840816"/>
    <lineage>
        <taxon>Bacteria</taxon>
        <taxon>Bacillati</taxon>
        <taxon>Bacillota</taxon>
        <taxon>Clostridia</taxon>
        <taxon>Candidatus Fimenecus</taxon>
    </lineage>
</organism>
<protein>
    <submittedName>
        <fullName evidence="4">V-type ATP synthase subunit F</fullName>
    </submittedName>
</protein>
<dbReference type="GO" id="GO:0046961">
    <property type="term" value="F:proton-transporting ATPase activity, rotational mechanism"/>
    <property type="evidence" value="ECO:0007669"/>
    <property type="project" value="InterPro"/>
</dbReference>
<dbReference type="AlphaFoldDB" id="A0A9D1IGM2"/>
<dbReference type="SUPFAM" id="SSF159468">
    <property type="entry name" value="AtpF-like"/>
    <property type="match status" value="1"/>
</dbReference>
<evidence type="ECO:0000313" key="5">
    <source>
        <dbReference type="Proteomes" id="UP000824071"/>
    </source>
</evidence>
<keyword evidence="3" id="KW-0406">Ion transport</keyword>
<sequence>MRLFLVSDKVDPVIGMRLAGVEGVCLREPERLAEALETAAGTADIGVLLYTAGVRESCPETVARLQRQNRPLLLEIPDGESASGNSGSITEYIQEAVGIHL</sequence>
<evidence type="ECO:0000256" key="1">
    <source>
        <dbReference type="ARBA" id="ARBA00010148"/>
    </source>
</evidence>
<comment type="caution">
    <text evidence="4">The sequence shown here is derived from an EMBL/GenBank/DDBJ whole genome shotgun (WGS) entry which is preliminary data.</text>
</comment>
<accession>A0A9D1IGM2</accession>
<keyword evidence="2" id="KW-0813">Transport</keyword>
<dbReference type="EMBL" id="DVMW01000024">
    <property type="protein sequence ID" value="HIU35504.1"/>
    <property type="molecule type" value="Genomic_DNA"/>
</dbReference>
<name>A0A9D1IGM2_9FIRM</name>
<reference evidence="4" key="1">
    <citation type="submission" date="2020-10" db="EMBL/GenBank/DDBJ databases">
        <authorList>
            <person name="Gilroy R."/>
        </authorList>
    </citation>
    <scope>NUCLEOTIDE SEQUENCE</scope>
    <source>
        <strain evidence="4">ChiGjej1B1-19959</strain>
    </source>
</reference>
<evidence type="ECO:0000313" key="4">
    <source>
        <dbReference type="EMBL" id="HIU35504.1"/>
    </source>
</evidence>
<evidence type="ECO:0000256" key="2">
    <source>
        <dbReference type="ARBA" id="ARBA00022448"/>
    </source>
</evidence>
<dbReference type="Proteomes" id="UP000824071">
    <property type="component" value="Unassembled WGS sequence"/>
</dbReference>
<comment type="similarity">
    <text evidence="1">Belongs to the V-ATPase F subunit family.</text>
</comment>
<dbReference type="Gene3D" id="3.40.50.10580">
    <property type="entry name" value="ATPase, V1 complex, subunit F"/>
    <property type="match status" value="1"/>
</dbReference>
<reference evidence="4" key="2">
    <citation type="journal article" date="2021" name="PeerJ">
        <title>Extensive microbial diversity within the chicken gut microbiome revealed by metagenomics and culture.</title>
        <authorList>
            <person name="Gilroy R."/>
            <person name="Ravi A."/>
            <person name="Getino M."/>
            <person name="Pursley I."/>
            <person name="Horton D.L."/>
            <person name="Alikhan N.F."/>
            <person name="Baker D."/>
            <person name="Gharbi K."/>
            <person name="Hall N."/>
            <person name="Watson M."/>
            <person name="Adriaenssens E.M."/>
            <person name="Foster-Nyarko E."/>
            <person name="Jarju S."/>
            <person name="Secka A."/>
            <person name="Antonio M."/>
            <person name="Oren A."/>
            <person name="Chaudhuri R.R."/>
            <person name="La Ragione R."/>
            <person name="Hildebrand F."/>
            <person name="Pallen M.J."/>
        </authorList>
    </citation>
    <scope>NUCLEOTIDE SEQUENCE</scope>
    <source>
        <strain evidence="4">ChiGjej1B1-19959</strain>
    </source>
</reference>